<name>A0ABM3RDF4_SPIOL</name>
<feature type="transmembrane region" description="Helical" evidence="1">
    <location>
        <begin position="227"/>
        <end position="247"/>
    </location>
</feature>
<keyword evidence="1" id="KW-0472">Membrane</keyword>
<dbReference type="Proteomes" id="UP000813463">
    <property type="component" value="Chromosome 2"/>
</dbReference>
<dbReference type="GeneID" id="130468078"/>
<dbReference type="RefSeq" id="XP_056693646.1">
    <property type="nucleotide sequence ID" value="XM_056837668.1"/>
</dbReference>
<feature type="transmembrane region" description="Helical" evidence="1">
    <location>
        <begin position="12"/>
        <end position="36"/>
    </location>
</feature>
<feature type="transmembrane region" description="Helical" evidence="1">
    <location>
        <begin position="175"/>
        <end position="194"/>
    </location>
</feature>
<reference evidence="2" key="1">
    <citation type="journal article" date="2021" name="Nat. Commun.">
        <title>Genomic analyses provide insights into spinach domestication and the genetic basis of agronomic traits.</title>
        <authorList>
            <person name="Cai X."/>
            <person name="Sun X."/>
            <person name="Xu C."/>
            <person name="Sun H."/>
            <person name="Wang X."/>
            <person name="Ge C."/>
            <person name="Zhang Z."/>
            <person name="Wang Q."/>
            <person name="Fei Z."/>
            <person name="Jiao C."/>
            <person name="Wang Q."/>
        </authorList>
    </citation>
    <scope>NUCLEOTIDE SEQUENCE [LARGE SCALE GENOMIC DNA]</scope>
    <source>
        <strain evidence="2">cv. Varoflay</strain>
    </source>
</reference>
<evidence type="ECO:0008006" key="4">
    <source>
        <dbReference type="Google" id="ProtNLM"/>
    </source>
</evidence>
<evidence type="ECO:0000313" key="2">
    <source>
        <dbReference type="Proteomes" id="UP000813463"/>
    </source>
</evidence>
<feature type="transmembrane region" description="Helical" evidence="1">
    <location>
        <begin position="107"/>
        <end position="132"/>
    </location>
</feature>
<reference evidence="3" key="2">
    <citation type="submission" date="2025-08" db="UniProtKB">
        <authorList>
            <consortium name="RefSeq"/>
        </authorList>
    </citation>
    <scope>IDENTIFICATION</scope>
    <source>
        <tissue evidence="3">Leaf</tissue>
    </source>
</reference>
<gene>
    <name evidence="3" type="primary">LOC130468078</name>
</gene>
<feature type="transmembrane region" description="Helical" evidence="1">
    <location>
        <begin position="200"/>
        <end position="218"/>
    </location>
</feature>
<feature type="transmembrane region" description="Helical" evidence="1">
    <location>
        <begin position="298"/>
        <end position="317"/>
    </location>
</feature>
<accession>A0ABM3RDF4</accession>
<keyword evidence="2" id="KW-1185">Reference proteome</keyword>
<evidence type="ECO:0000313" key="3">
    <source>
        <dbReference type="RefSeq" id="XP_056693646.1"/>
    </source>
</evidence>
<keyword evidence="1" id="KW-0812">Transmembrane</keyword>
<feature type="transmembrane region" description="Helical" evidence="1">
    <location>
        <begin position="67"/>
        <end position="86"/>
    </location>
</feature>
<protein>
    <recommendedName>
        <fullName evidence="4">Transmembrane protein</fullName>
    </recommendedName>
</protein>
<evidence type="ECO:0000256" key="1">
    <source>
        <dbReference type="SAM" id="Phobius"/>
    </source>
</evidence>
<proteinExistence type="predicted"/>
<feature type="transmembrane region" description="Helical" evidence="1">
    <location>
        <begin position="144"/>
        <end position="163"/>
    </location>
</feature>
<organism evidence="2 3">
    <name type="scientific">Spinacia oleracea</name>
    <name type="common">Spinach</name>
    <dbReference type="NCBI Taxonomy" id="3562"/>
    <lineage>
        <taxon>Eukaryota</taxon>
        <taxon>Viridiplantae</taxon>
        <taxon>Streptophyta</taxon>
        <taxon>Embryophyta</taxon>
        <taxon>Tracheophyta</taxon>
        <taxon>Spermatophyta</taxon>
        <taxon>Magnoliopsida</taxon>
        <taxon>eudicotyledons</taxon>
        <taxon>Gunneridae</taxon>
        <taxon>Pentapetalae</taxon>
        <taxon>Caryophyllales</taxon>
        <taxon>Chenopodiaceae</taxon>
        <taxon>Chenopodioideae</taxon>
        <taxon>Anserineae</taxon>
        <taxon>Spinacia</taxon>
    </lineage>
</organism>
<sequence length="319" mass="36982">MKYKKLPLLSTLYSLLILFSSLLILFSSLLFSSLLISPSSLFYSHDNNMLLRDVENFKRKLQENRYAKIWVIIALFFFGGASFLLSKVRRFRWDVPYHRLTSQKQRGVVFFWIVVSVFSILHICVWCLTPWIRSWRCVRRTPSFPMMAFGCAVTIFIPLACSMDGSLTDETSDKNSLGATLCFMMDFFCLHMSILPAFDYMIVHVHLGIVGTIVLGMTRDILPVKRLLWVVLSGFCTWMFLTFHHWLTTPSVVMRIIQPIVHDTRVSDPRIISGEIQLLELPAPPVQPPQPDIEDWRFIPKIITCFMVIFVSAMLLVNW</sequence>
<keyword evidence="1" id="KW-1133">Transmembrane helix</keyword>